<feature type="region of interest" description="Disordered" evidence="1">
    <location>
        <begin position="1"/>
        <end position="20"/>
    </location>
</feature>
<dbReference type="Proteomes" id="UP000277204">
    <property type="component" value="Unassembled WGS sequence"/>
</dbReference>
<name>A0A183M6B6_9TREM</name>
<keyword evidence="3" id="KW-1185">Reference proteome</keyword>
<proteinExistence type="predicted"/>
<gene>
    <name evidence="2" type="ORF">SMRZ_LOCUS11591</name>
</gene>
<evidence type="ECO:0000313" key="2">
    <source>
        <dbReference type="EMBL" id="VDO96114.1"/>
    </source>
</evidence>
<feature type="compositionally biased region" description="Basic and acidic residues" evidence="1">
    <location>
        <begin position="1"/>
        <end position="13"/>
    </location>
</feature>
<reference evidence="2 3" key="1">
    <citation type="submission" date="2018-11" db="EMBL/GenBank/DDBJ databases">
        <authorList>
            <consortium name="Pathogen Informatics"/>
        </authorList>
    </citation>
    <scope>NUCLEOTIDE SEQUENCE [LARGE SCALE GENOMIC DNA]</scope>
    <source>
        <strain evidence="2 3">Zambia</strain>
    </source>
</reference>
<protein>
    <submittedName>
        <fullName evidence="2">Uncharacterized protein</fullName>
    </submittedName>
</protein>
<dbReference type="EMBL" id="UZAI01006612">
    <property type="protein sequence ID" value="VDO96114.1"/>
    <property type="molecule type" value="Genomic_DNA"/>
</dbReference>
<sequence length="315" mass="35291">MTTRQIKSEKAARPENISTEAQNSAILGQHIVPELAERNNYNYQDQQTSYADNSLRSCNAVHEDGHKCGQCLLNCGKFDSFNSCVSRNPKCLKCGDIEHIQSVCNTTVHLTATNIKSCNSDSIKSIVPNDHLSFSTISKDSVESYNSSELSETQNLCETIVFNQSTYQISHVIVPDMVFPNDSLISDEITCKSEVKMLNEPIHNRKPDVVLIDADCSNDPLLCNDILNKFEGTISEESNLDIIPNIICLHNAFVYSGKLVQREARVLNKLEFGCNSDGFISTDVYPYHKNTSNVYFNQCEKYVLNKATSFINKGY</sequence>
<organism evidence="2 3">
    <name type="scientific">Schistosoma margrebowiei</name>
    <dbReference type="NCBI Taxonomy" id="48269"/>
    <lineage>
        <taxon>Eukaryota</taxon>
        <taxon>Metazoa</taxon>
        <taxon>Spiralia</taxon>
        <taxon>Lophotrochozoa</taxon>
        <taxon>Platyhelminthes</taxon>
        <taxon>Trematoda</taxon>
        <taxon>Digenea</taxon>
        <taxon>Strigeidida</taxon>
        <taxon>Schistosomatoidea</taxon>
        <taxon>Schistosomatidae</taxon>
        <taxon>Schistosoma</taxon>
    </lineage>
</organism>
<accession>A0A183M6B6</accession>
<dbReference type="AlphaFoldDB" id="A0A183M6B6"/>
<evidence type="ECO:0000313" key="3">
    <source>
        <dbReference type="Proteomes" id="UP000277204"/>
    </source>
</evidence>
<evidence type="ECO:0000256" key="1">
    <source>
        <dbReference type="SAM" id="MobiDB-lite"/>
    </source>
</evidence>